<organism evidence="1 2">
    <name type="scientific">Brucella anthropi</name>
    <name type="common">Ochrobactrum anthropi</name>
    <dbReference type="NCBI Taxonomy" id="529"/>
    <lineage>
        <taxon>Bacteria</taxon>
        <taxon>Pseudomonadati</taxon>
        <taxon>Pseudomonadota</taxon>
        <taxon>Alphaproteobacteria</taxon>
        <taxon>Hyphomicrobiales</taxon>
        <taxon>Brucellaceae</taxon>
        <taxon>Brucella/Ochrobactrum group</taxon>
        <taxon>Brucella</taxon>
    </lineage>
</organism>
<accession>A0A6I0DMG1</accession>
<name>A0A6I0DMG1_BRUAN</name>
<dbReference type="EMBL" id="WBWX01000014">
    <property type="protein sequence ID" value="KAB2791359.1"/>
    <property type="molecule type" value="Genomic_DNA"/>
</dbReference>
<comment type="caution">
    <text evidence="1">The sequence shown here is derived from an EMBL/GenBank/DDBJ whole genome shotgun (WGS) entry which is preliminary data.</text>
</comment>
<dbReference type="Proteomes" id="UP000441102">
    <property type="component" value="Unassembled WGS sequence"/>
</dbReference>
<proteinExistence type="predicted"/>
<dbReference type="RefSeq" id="WP_151577051.1">
    <property type="nucleotide sequence ID" value="NZ_WBWX01000014.1"/>
</dbReference>
<dbReference type="AlphaFoldDB" id="A0A6I0DMG1"/>
<protein>
    <submittedName>
        <fullName evidence="1">Uncharacterized protein</fullName>
    </submittedName>
</protein>
<sequence length="140" mass="15496">MPDYTIETSYRVPAFRHRTYQADTVALACRQAIEDDDWSGEKLSYEDAGENYISGIWNGVDAAYSGQAIPIPSHFSETIERKVRHFEILLGLLKLLLADVQAGRAASDDWIERAVSAVARGEAILAGARDPDELAEGERL</sequence>
<reference evidence="1 2" key="1">
    <citation type="submission" date="2019-09" db="EMBL/GenBank/DDBJ databases">
        <title>Taxonomic organization of the family Brucellaceae based on a phylogenomic approach.</title>
        <authorList>
            <person name="Leclercq S."/>
            <person name="Cloeckaert A."/>
            <person name="Zygmunt M.S."/>
        </authorList>
    </citation>
    <scope>NUCLEOTIDE SEQUENCE [LARGE SCALE GENOMIC DNA]</scope>
    <source>
        <strain evidence="1 2">CCUG 34461</strain>
    </source>
</reference>
<evidence type="ECO:0000313" key="1">
    <source>
        <dbReference type="EMBL" id="KAB2791359.1"/>
    </source>
</evidence>
<evidence type="ECO:0000313" key="2">
    <source>
        <dbReference type="Proteomes" id="UP000441102"/>
    </source>
</evidence>
<gene>
    <name evidence="1" type="ORF">F9L06_23345</name>
</gene>